<proteinExistence type="predicted"/>
<organism evidence="1 2">
    <name type="scientific">Gemella morbillorum</name>
    <dbReference type="NCBI Taxonomy" id="29391"/>
    <lineage>
        <taxon>Bacteria</taxon>
        <taxon>Bacillati</taxon>
        <taxon>Bacillota</taxon>
        <taxon>Bacilli</taxon>
        <taxon>Bacillales</taxon>
        <taxon>Gemellaceae</taxon>
        <taxon>Gemella</taxon>
    </lineage>
</organism>
<protein>
    <submittedName>
        <fullName evidence="1">Uncharacterized protein</fullName>
    </submittedName>
</protein>
<dbReference type="EMBL" id="CP046314">
    <property type="protein sequence ID" value="QGS08638.1"/>
    <property type="molecule type" value="Genomic_DNA"/>
</dbReference>
<name>A0AAP9KSQ5_9BACL</name>
<evidence type="ECO:0000313" key="2">
    <source>
        <dbReference type="Proteomes" id="UP000425411"/>
    </source>
</evidence>
<sequence>MMQNINPKIQDKINKIIYLQDEIKKWEEKDEFEIENLMKNFEKMTRIEGSVFYTKYFTDEEFANILLVIARKYPENKSIIIDIITALGMMITRYKLNETEEMYTLMFEYSSQKGISAYVAIYLPFLEGFEKHPNHWEYYMSMRKMTPKKIAQQKLVGIIEQNINNIPKQYKGEIIHFLKERHDAANNDFGKKMYLEMIEKIK</sequence>
<dbReference type="Proteomes" id="UP000425411">
    <property type="component" value="Chromosome"/>
</dbReference>
<evidence type="ECO:0000313" key="1">
    <source>
        <dbReference type="EMBL" id="QGS08638.1"/>
    </source>
</evidence>
<dbReference type="AlphaFoldDB" id="A0AAP9KSQ5"/>
<keyword evidence="2" id="KW-1185">Reference proteome</keyword>
<reference evidence="1 2" key="1">
    <citation type="submission" date="2019-11" db="EMBL/GenBank/DDBJ databases">
        <title>FDA dAtabase for Regulatory Grade micrObial Sequences (FDA-ARGOS): Supporting development and validation of Infectious Disease Dx tests.</title>
        <authorList>
            <person name="Turner S."/>
            <person name="Byrd R."/>
            <person name="Tallon L."/>
            <person name="Sadzewicz L."/>
            <person name="Vavikolanu K."/>
            <person name="Mehta A."/>
            <person name="Aluvathingal J."/>
            <person name="Nadendla S."/>
            <person name="Myers T."/>
            <person name="Yan Y."/>
            <person name="Sichtig H."/>
        </authorList>
    </citation>
    <scope>NUCLEOTIDE SEQUENCE [LARGE SCALE GENOMIC DNA]</scope>
    <source>
        <strain evidence="1 2">FDAARGOS_741</strain>
    </source>
</reference>
<gene>
    <name evidence="1" type="ORF">FOC49_01450</name>
</gene>
<accession>A0AAP9KSQ5</accession>